<evidence type="ECO:0000313" key="3">
    <source>
        <dbReference type="Proteomes" id="UP000262699"/>
    </source>
</evidence>
<dbReference type="EMBL" id="DOYJ01000236">
    <property type="protein sequence ID" value="HCB76192.1"/>
    <property type="molecule type" value="Genomic_DNA"/>
</dbReference>
<accession>A0A3D0WC41</accession>
<keyword evidence="1" id="KW-0472">Membrane</keyword>
<feature type="transmembrane region" description="Helical" evidence="1">
    <location>
        <begin position="87"/>
        <end position="105"/>
    </location>
</feature>
<evidence type="ECO:0000313" key="2">
    <source>
        <dbReference type="EMBL" id="HCB76192.1"/>
    </source>
</evidence>
<protein>
    <recommendedName>
        <fullName evidence="4">Sugar transporter</fullName>
    </recommendedName>
</protein>
<keyword evidence="1" id="KW-0812">Transmembrane</keyword>
<dbReference type="Proteomes" id="UP000262699">
    <property type="component" value="Unassembled WGS sequence"/>
</dbReference>
<reference evidence="2 3" key="1">
    <citation type="journal article" date="2018" name="Nat. Biotechnol.">
        <title>A standardized bacterial taxonomy based on genome phylogeny substantially revises the tree of life.</title>
        <authorList>
            <person name="Parks D.H."/>
            <person name="Chuvochina M."/>
            <person name="Waite D.W."/>
            <person name="Rinke C."/>
            <person name="Skarshewski A."/>
            <person name="Chaumeil P.A."/>
            <person name="Hugenholtz P."/>
        </authorList>
    </citation>
    <scope>NUCLEOTIDE SEQUENCE [LARGE SCALE GENOMIC DNA]</scope>
    <source>
        <strain evidence="2">UBA9015</strain>
    </source>
</reference>
<evidence type="ECO:0008006" key="4">
    <source>
        <dbReference type="Google" id="ProtNLM"/>
    </source>
</evidence>
<feature type="transmembrane region" description="Helical" evidence="1">
    <location>
        <begin position="12"/>
        <end position="32"/>
    </location>
</feature>
<feature type="transmembrane region" description="Helical" evidence="1">
    <location>
        <begin position="59"/>
        <end position="80"/>
    </location>
</feature>
<organism evidence="2 3">
    <name type="scientific">Sphingomonas bacterium</name>
    <dbReference type="NCBI Taxonomy" id="1895847"/>
    <lineage>
        <taxon>Bacteria</taxon>
        <taxon>Pseudomonadati</taxon>
        <taxon>Pseudomonadota</taxon>
        <taxon>Alphaproteobacteria</taxon>
        <taxon>Sphingomonadales</taxon>
        <taxon>Sphingomonadaceae</taxon>
        <taxon>Sphingomonas</taxon>
    </lineage>
</organism>
<name>A0A3D0WC41_9SPHN</name>
<dbReference type="AlphaFoldDB" id="A0A3D0WC41"/>
<evidence type="ECO:0000256" key="1">
    <source>
        <dbReference type="SAM" id="Phobius"/>
    </source>
</evidence>
<comment type="caution">
    <text evidence="2">The sequence shown here is derived from an EMBL/GenBank/DDBJ whole genome shotgun (WGS) entry which is preliminary data.</text>
</comment>
<proteinExistence type="predicted"/>
<sequence>MASYIRQAPPRWLTIVAALLLLFGAAGLFAFYGDVTMNESRLAAMPAWDRTFFAIRPGWFIWVYGTAVWTGFFGAIALLLRRRIARPLYIVSLIAVIVQFGWVFAATDLIAVKGAATVVPFPIVILGVTILGLGIATRGIRRGWLR</sequence>
<gene>
    <name evidence="2" type="ORF">DEP91_08460</name>
</gene>
<feature type="transmembrane region" description="Helical" evidence="1">
    <location>
        <begin position="117"/>
        <end position="136"/>
    </location>
</feature>
<keyword evidence="1" id="KW-1133">Transmembrane helix</keyword>